<comment type="caution">
    <text evidence="2">The sequence shown here is derived from an EMBL/GenBank/DDBJ whole genome shotgun (WGS) entry which is preliminary data.</text>
</comment>
<dbReference type="GO" id="GO:0032956">
    <property type="term" value="P:regulation of actin cytoskeleton organization"/>
    <property type="evidence" value="ECO:0007669"/>
    <property type="project" value="UniProtKB-ARBA"/>
</dbReference>
<name>A0A3L6EF42_MAIZE</name>
<organism evidence="2 3">
    <name type="scientific">Zea mays</name>
    <name type="common">Maize</name>
    <dbReference type="NCBI Taxonomy" id="4577"/>
    <lineage>
        <taxon>Eukaryota</taxon>
        <taxon>Viridiplantae</taxon>
        <taxon>Streptophyta</taxon>
        <taxon>Embryophyta</taxon>
        <taxon>Tracheophyta</taxon>
        <taxon>Spermatophyta</taxon>
        <taxon>Magnoliopsida</taxon>
        <taxon>Liliopsida</taxon>
        <taxon>Poales</taxon>
        <taxon>Poaceae</taxon>
        <taxon>PACMAD clade</taxon>
        <taxon>Panicoideae</taxon>
        <taxon>Andropogonodae</taxon>
        <taxon>Andropogoneae</taxon>
        <taxon>Tripsacinae</taxon>
        <taxon>Zea</taxon>
    </lineage>
</organism>
<keyword evidence="1" id="KW-0812">Transmembrane</keyword>
<reference evidence="2 3" key="1">
    <citation type="journal article" date="2018" name="Nat. Genet.">
        <title>Extensive intraspecific gene order and gene structural variations between Mo17 and other maize genomes.</title>
        <authorList>
            <person name="Sun S."/>
            <person name="Zhou Y."/>
            <person name="Chen J."/>
            <person name="Shi J."/>
            <person name="Zhao H."/>
            <person name="Zhao H."/>
            <person name="Song W."/>
            <person name="Zhang M."/>
            <person name="Cui Y."/>
            <person name="Dong X."/>
            <person name="Liu H."/>
            <person name="Ma X."/>
            <person name="Jiao Y."/>
            <person name="Wang B."/>
            <person name="Wei X."/>
            <person name="Stein J.C."/>
            <person name="Glaubitz J.C."/>
            <person name="Lu F."/>
            <person name="Yu G."/>
            <person name="Liang C."/>
            <person name="Fengler K."/>
            <person name="Li B."/>
            <person name="Rafalski A."/>
            <person name="Schnable P.S."/>
            <person name="Ware D.H."/>
            <person name="Buckler E.S."/>
            <person name="Lai J."/>
        </authorList>
    </citation>
    <scope>NUCLEOTIDE SEQUENCE [LARGE SCALE GENOMIC DNA]</scope>
    <source>
        <strain evidence="3">cv. Missouri 17</strain>
        <tissue evidence="2">Seedling</tissue>
    </source>
</reference>
<dbReference type="PANTHER" id="PTHR36780:SF1">
    <property type="entry name" value="PROFILIN"/>
    <property type="match status" value="1"/>
</dbReference>
<dbReference type="AlphaFoldDB" id="A0A3L6EF42"/>
<proteinExistence type="predicted"/>
<feature type="transmembrane region" description="Helical" evidence="1">
    <location>
        <begin position="151"/>
        <end position="170"/>
    </location>
</feature>
<feature type="transmembrane region" description="Helical" evidence="1">
    <location>
        <begin position="109"/>
        <end position="131"/>
    </location>
</feature>
<evidence type="ECO:0000256" key="1">
    <source>
        <dbReference type="SAM" id="Phobius"/>
    </source>
</evidence>
<accession>A0A3L6EF42</accession>
<evidence type="ECO:0000313" key="2">
    <source>
        <dbReference type="EMBL" id="PWZ19430.1"/>
    </source>
</evidence>
<dbReference type="SUPFAM" id="SSF55770">
    <property type="entry name" value="Profilin (actin-binding protein)"/>
    <property type="match status" value="1"/>
</dbReference>
<dbReference type="GO" id="GO:0003779">
    <property type="term" value="F:actin binding"/>
    <property type="evidence" value="ECO:0007669"/>
    <property type="project" value="InterPro"/>
</dbReference>
<gene>
    <name evidence="2" type="ORF">Zm00014a_012627</name>
</gene>
<evidence type="ECO:0000313" key="3">
    <source>
        <dbReference type="Proteomes" id="UP000251960"/>
    </source>
</evidence>
<sequence>MAADWLWARRVWEKWAAKHIGTSGKPVQAALLLNYDPSGPSRLLPVVAEQEGTQLSALDMQPLLDFVKRGNLQTELFSVGLNQHLVTSIHENWFCARCINSTKPEGEGVIVMQIGACLLVTMYVFFLQLLIHGNWLSYCMLVLLLQLRKQWWLLISLQYSLTGGVTNFQYSFMSDVDRNLLVFGMIVLECRR</sequence>
<dbReference type="Proteomes" id="UP000251960">
    <property type="component" value="Chromosome 6"/>
</dbReference>
<keyword evidence="1" id="KW-1133">Transmembrane helix</keyword>
<dbReference type="Pfam" id="PF00235">
    <property type="entry name" value="Profilin"/>
    <property type="match status" value="1"/>
</dbReference>
<dbReference type="InterPro" id="IPR036140">
    <property type="entry name" value="PFN_sf"/>
</dbReference>
<dbReference type="InterPro" id="IPR048278">
    <property type="entry name" value="PFN"/>
</dbReference>
<protein>
    <recommendedName>
        <fullName evidence="4">Profilin family protein</fullName>
    </recommendedName>
</protein>
<evidence type="ECO:0008006" key="4">
    <source>
        <dbReference type="Google" id="ProtNLM"/>
    </source>
</evidence>
<dbReference type="EMBL" id="NCVQ01000007">
    <property type="protein sequence ID" value="PWZ19430.1"/>
    <property type="molecule type" value="Genomic_DNA"/>
</dbReference>
<keyword evidence="1" id="KW-0472">Membrane</keyword>
<dbReference type="PANTHER" id="PTHR36780">
    <property type="entry name" value="OS05G0241400 PROTEIN"/>
    <property type="match status" value="1"/>
</dbReference>
<dbReference type="ExpressionAtlas" id="A0A3L6EF42">
    <property type="expression patterns" value="baseline and differential"/>
</dbReference>